<dbReference type="AlphaFoldDB" id="A0A2T2NTF1"/>
<gene>
    <name evidence="2" type="ORF">BS50DRAFT_490035</name>
</gene>
<sequence length="100" mass="10449">QGGFGACGKQLSDDMYICALAADTMGASTYDVATGNPTNQWCGKKVTVEYEGKTVQCTVEDKCPGCKPGSLDLSRAAWNDLTGSLGGMAGDRVPAKWFSS</sequence>
<evidence type="ECO:0000313" key="2">
    <source>
        <dbReference type="EMBL" id="PSN68697.1"/>
    </source>
</evidence>
<accession>A0A2T2NTF1</accession>
<evidence type="ECO:0000256" key="1">
    <source>
        <dbReference type="ARBA" id="ARBA00022729"/>
    </source>
</evidence>
<evidence type="ECO:0008006" key="4">
    <source>
        <dbReference type="Google" id="ProtNLM"/>
    </source>
</evidence>
<dbReference type="PANTHER" id="PTHR31836">
    <property type="match status" value="1"/>
</dbReference>
<reference evidence="2 3" key="1">
    <citation type="journal article" date="2018" name="Front. Microbiol.">
        <title>Genome-Wide Analysis of Corynespora cassiicola Leaf Fall Disease Putative Effectors.</title>
        <authorList>
            <person name="Lopez D."/>
            <person name="Ribeiro S."/>
            <person name="Label P."/>
            <person name="Fumanal B."/>
            <person name="Venisse J.S."/>
            <person name="Kohler A."/>
            <person name="de Oliveira R.R."/>
            <person name="Labutti K."/>
            <person name="Lipzen A."/>
            <person name="Lail K."/>
            <person name="Bauer D."/>
            <person name="Ohm R.A."/>
            <person name="Barry K.W."/>
            <person name="Spatafora J."/>
            <person name="Grigoriev I.V."/>
            <person name="Martin F.M."/>
            <person name="Pujade-Renaud V."/>
        </authorList>
    </citation>
    <scope>NUCLEOTIDE SEQUENCE [LARGE SCALE GENOMIC DNA]</scope>
    <source>
        <strain evidence="2 3">Philippines</strain>
    </source>
</reference>
<organism evidence="2 3">
    <name type="scientific">Corynespora cassiicola Philippines</name>
    <dbReference type="NCBI Taxonomy" id="1448308"/>
    <lineage>
        <taxon>Eukaryota</taxon>
        <taxon>Fungi</taxon>
        <taxon>Dikarya</taxon>
        <taxon>Ascomycota</taxon>
        <taxon>Pezizomycotina</taxon>
        <taxon>Dothideomycetes</taxon>
        <taxon>Pleosporomycetidae</taxon>
        <taxon>Pleosporales</taxon>
        <taxon>Corynesporascaceae</taxon>
        <taxon>Corynespora</taxon>
    </lineage>
</organism>
<dbReference type="EMBL" id="KZ678133">
    <property type="protein sequence ID" value="PSN68697.1"/>
    <property type="molecule type" value="Genomic_DNA"/>
</dbReference>
<keyword evidence="3" id="KW-1185">Reference proteome</keyword>
<feature type="non-terminal residue" evidence="2">
    <location>
        <position position="1"/>
    </location>
</feature>
<dbReference type="SUPFAM" id="SSF50685">
    <property type="entry name" value="Barwin-like endoglucanases"/>
    <property type="match status" value="1"/>
</dbReference>
<dbReference type="InterPro" id="IPR036908">
    <property type="entry name" value="RlpA-like_sf"/>
</dbReference>
<dbReference type="CDD" id="cd22191">
    <property type="entry name" value="DPBB_RlpA_EXP_N-like"/>
    <property type="match status" value="1"/>
</dbReference>
<evidence type="ECO:0000313" key="3">
    <source>
        <dbReference type="Proteomes" id="UP000240883"/>
    </source>
</evidence>
<proteinExistence type="predicted"/>
<dbReference type="PANTHER" id="PTHR31836:SF28">
    <property type="entry name" value="SRCR DOMAIN-CONTAINING PROTEIN-RELATED"/>
    <property type="match status" value="1"/>
</dbReference>
<dbReference type="OrthoDB" id="406505at2759"/>
<protein>
    <recommendedName>
        <fullName evidence="4">RlpA-like protein double-psi beta-barrel domain-containing protein</fullName>
    </recommendedName>
</protein>
<name>A0A2T2NTF1_CORCC</name>
<dbReference type="Proteomes" id="UP000240883">
    <property type="component" value="Unassembled WGS sequence"/>
</dbReference>
<keyword evidence="1" id="KW-0732">Signal</keyword>
<dbReference type="STRING" id="1448308.A0A2T2NTF1"/>
<dbReference type="InterPro" id="IPR051477">
    <property type="entry name" value="Expansin_CellWall"/>
</dbReference>
<dbReference type="Gene3D" id="2.40.40.10">
    <property type="entry name" value="RlpA-like domain"/>
    <property type="match status" value="1"/>
</dbReference>